<dbReference type="Pfam" id="PF02687">
    <property type="entry name" value="FtsX"/>
    <property type="match status" value="2"/>
</dbReference>
<feature type="transmembrane region" description="Helical" evidence="6">
    <location>
        <begin position="377"/>
        <end position="399"/>
    </location>
</feature>
<keyword evidence="2" id="KW-1003">Cell membrane</keyword>
<feature type="transmembrane region" description="Helical" evidence="6">
    <location>
        <begin position="334"/>
        <end position="357"/>
    </location>
</feature>
<evidence type="ECO:0000256" key="5">
    <source>
        <dbReference type="ARBA" id="ARBA00023136"/>
    </source>
</evidence>
<dbReference type="InterPro" id="IPR003838">
    <property type="entry name" value="ABC3_permease_C"/>
</dbReference>
<dbReference type="InterPro" id="IPR050250">
    <property type="entry name" value="Macrolide_Exporter_MacB"/>
</dbReference>
<feature type="transmembrane region" description="Helical" evidence="6">
    <location>
        <begin position="420"/>
        <end position="444"/>
    </location>
</feature>
<keyword evidence="3 6" id="KW-0812">Transmembrane</keyword>
<dbReference type="RefSeq" id="WP_219293953.1">
    <property type="nucleotide sequence ID" value="NZ_RPHB01000013.1"/>
</dbReference>
<keyword evidence="5 6" id="KW-0472">Membrane</keyword>
<name>A0A951J1R3_9BACT</name>
<gene>
    <name evidence="9" type="ORF">EGN73_20895</name>
</gene>
<evidence type="ECO:0000256" key="3">
    <source>
        <dbReference type="ARBA" id="ARBA00022692"/>
    </source>
</evidence>
<sequence>MIKNYLLIAFRNLIKYKSFSSINIIGMGISLATFILISIFVMDELKYDRYHPDGDQVFRLYAQMSSPGSADRYTTMVQPILATKLNEEFPEVEKTARVMGTITEKQVQVDDKLFNETRGAYGEGELFDILAISLLEGNPNDILKKANTVAISQSLAYKYFGKLNAIGQTIKIENADCEVTHVFYDFPDHSHAQFDFLISFSSLPWMEERIDSWTWHQMYTYVKVSQGTVVQQIESKFQEYIKQETDKFQEPFNSKPFFQSLNDIYLGSSHFEYDHAKLGNKDTIYILIGAAIMILLISSFNFVNLSTARAVKRMQEVGVRKVIGAQTSQLKTQFLLESCLFVFIGFVFALGLSYLSLPFLSDLTDKNLSLPVNIKSMFLFIGFGMFLGIISGSYPAFMLSSFKPVSVISGATQAKGGHSFFRQSLVVFQLVLSFILIIGAWVVIDQNNLLSNKHLGFNKETLMVVYGRGVQSNQLEPIKNEVLNKTEAKNATWGYGLPGDIFATDRVVDAETGEQLSTKLFMVDHDYIKTMGMEIVAGRDFSRDFGTDPAKAFIVNETAVINFGLGSPEEALGRRLSWDRWNGDSTKHGEIVGVVRDFHTGSLKEKITPLVMQIEPNVFYTLTIKLDPEKSENQISSIESIFREQVPNMLFSYSFIDQNFEKMYMSEQKLSKLLGLFAGLTILVACMGLFGLVEYHVHQRAKEISIRKIFGADTGSILLKLTKQYFILILVSFVLATPLIWFVANKWLQNFAYHVEIRASCSILN</sequence>
<evidence type="ECO:0000256" key="4">
    <source>
        <dbReference type="ARBA" id="ARBA00022989"/>
    </source>
</evidence>
<feature type="transmembrane region" description="Helical" evidence="6">
    <location>
        <begin position="725"/>
        <end position="744"/>
    </location>
</feature>
<feature type="transmembrane region" description="Helical" evidence="6">
    <location>
        <begin position="673"/>
        <end position="693"/>
    </location>
</feature>
<evidence type="ECO:0000256" key="2">
    <source>
        <dbReference type="ARBA" id="ARBA00022475"/>
    </source>
</evidence>
<evidence type="ECO:0000256" key="1">
    <source>
        <dbReference type="ARBA" id="ARBA00004651"/>
    </source>
</evidence>
<feature type="domain" description="ABC3 transporter permease C-terminal" evidence="7">
    <location>
        <begin position="290"/>
        <end position="395"/>
    </location>
</feature>
<organism evidence="9 10">
    <name type="scientific">Arthrospiribacter ruber</name>
    <dbReference type="NCBI Taxonomy" id="2487934"/>
    <lineage>
        <taxon>Bacteria</taxon>
        <taxon>Pseudomonadati</taxon>
        <taxon>Bacteroidota</taxon>
        <taxon>Cytophagia</taxon>
        <taxon>Cytophagales</taxon>
        <taxon>Cyclobacteriaceae</taxon>
        <taxon>Arthrospiribacter</taxon>
    </lineage>
</organism>
<protein>
    <submittedName>
        <fullName evidence="9">FtsX-like permease family protein</fullName>
    </submittedName>
</protein>
<dbReference type="Proteomes" id="UP000727490">
    <property type="component" value="Unassembled WGS sequence"/>
</dbReference>
<dbReference type="PANTHER" id="PTHR30572">
    <property type="entry name" value="MEMBRANE COMPONENT OF TRANSPORTER-RELATED"/>
    <property type="match status" value="1"/>
</dbReference>
<comment type="subcellular location">
    <subcellularLocation>
        <location evidence="1">Cell membrane</location>
        <topology evidence="1">Multi-pass membrane protein</topology>
    </subcellularLocation>
</comment>
<dbReference type="Pfam" id="PF12704">
    <property type="entry name" value="MacB_PCD"/>
    <property type="match status" value="1"/>
</dbReference>
<dbReference type="EMBL" id="RPHB01000013">
    <property type="protein sequence ID" value="MBW3470249.1"/>
    <property type="molecule type" value="Genomic_DNA"/>
</dbReference>
<keyword evidence="10" id="KW-1185">Reference proteome</keyword>
<dbReference type="GO" id="GO:0005886">
    <property type="term" value="C:plasma membrane"/>
    <property type="evidence" value="ECO:0007669"/>
    <property type="project" value="UniProtKB-SubCell"/>
</dbReference>
<evidence type="ECO:0000313" key="10">
    <source>
        <dbReference type="Proteomes" id="UP000727490"/>
    </source>
</evidence>
<feature type="transmembrane region" description="Helical" evidence="6">
    <location>
        <begin position="21"/>
        <end position="42"/>
    </location>
</feature>
<evidence type="ECO:0000256" key="6">
    <source>
        <dbReference type="SAM" id="Phobius"/>
    </source>
</evidence>
<dbReference type="AlphaFoldDB" id="A0A951J1R3"/>
<dbReference type="InterPro" id="IPR025857">
    <property type="entry name" value="MacB_PCD"/>
</dbReference>
<feature type="domain" description="MacB-like periplasmic core" evidence="8">
    <location>
        <begin position="20"/>
        <end position="239"/>
    </location>
</feature>
<reference evidence="9 10" key="1">
    <citation type="journal article" date="2020" name="Syst. Appl. Microbiol.">
        <title>Arthrospiribacter ruber gen. nov., sp. nov., a novel bacterium isolated from Arthrospira cultures.</title>
        <authorList>
            <person name="Waleron M."/>
            <person name="Misztak A."/>
            <person name="Waleron M.M."/>
            <person name="Furmaniak M."/>
            <person name="Mrozik A."/>
            <person name="Waleron K."/>
        </authorList>
    </citation>
    <scope>NUCLEOTIDE SEQUENCE [LARGE SCALE GENOMIC DNA]</scope>
    <source>
        <strain evidence="9 10">DPMB0001</strain>
    </source>
</reference>
<evidence type="ECO:0000259" key="7">
    <source>
        <dbReference type="Pfam" id="PF02687"/>
    </source>
</evidence>
<dbReference type="GO" id="GO:0022857">
    <property type="term" value="F:transmembrane transporter activity"/>
    <property type="evidence" value="ECO:0007669"/>
    <property type="project" value="TreeGrafter"/>
</dbReference>
<proteinExistence type="predicted"/>
<evidence type="ECO:0000259" key="8">
    <source>
        <dbReference type="Pfam" id="PF12704"/>
    </source>
</evidence>
<feature type="transmembrane region" description="Helical" evidence="6">
    <location>
        <begin position="284"/>
        <end position="305"/>
    </location>
</feature>
<evidence type="ECO:0000313" key="9">
    <source>
        <dbReference type="EMBL" id="MBW3470249.1"/>
    </source>
</evidence>
<feature type="domain" description="ABC3 transporter permease C-terminal" evidence="7">
    <location>
        <begin position="676"/>
        <end position="753"/>
    </location>
</feature>
<accession>A0A951J1R3</accession>
<dbReference type="PANTHER" id="PTHR30572:SF18">
    <property type="entry name" value="ABC-TYPE MACROLIDE FAMILY EXPORT SYSTEM PERMEASE COMPONENT 2"/>
    <property type="match status" value="1"/>
</dbReference>
<keyword evidence="4 6" id="KW-1133">Transmembrane helix</keyword>
<comment type="caution">
    <text evidence="9">The sequence shown here is derived from an EMBL/GenBank/DDBJ whole genome shotgun (WGS) entry which is preliminary data.</text>
</comment>